<reference evidence="4 5" key="1">
    <citation type="submission" date="2021-03" db="EMBL/GenBank/DDBJ databases">
        <title>Complete genome of Parasphingorhabdus_sp.JHSY0214.</title>
        <authorList>
            <person name="Yoo J.H."/>
            <person name="Bae J.W."/>
        </authorList>
    </citation>
    <scope>NUCLEOTIDE SEQUENCE [LARGE SCALE GENOMIC DNA]</scope>
    <source>
        <strain evidence="4 5">JHSY0214</strain>
    </source>
</reference>
<name>A0ABX7T7P6_9SPHN</name>
<dbReference type="EMBL" id="CP071794">
    <property type="protein sequence ID" value="QTD56522.1"/>
    <property type="molecule type" value="Genomic_DNA"/>
</dbReference>
<dbReference type="Proteomes" id="UP000663923">
    <property type="component" value="Chromosome"/>
</dbReference>
<dbReference type="Pfam" id="PF00583">
    <property type="entry name" value="Acetyltransf_1"/>
    <property type="match status" value="1"/>
</dbReference>
<dbReference type="InterPro" id="IPR000182">
    <property type="entry name" value="GNAT_dom"/>
</dbReference>
<dbReference type="SUPFAM" id="SSF55729">
    <property type="entry name" value="Acyl-CoA N-acyltransferases (Nat)"/>
    <property type="match status" value="1"/>
</dbReference>
<evidence type="ECO:0000256" key="1">
    <source>
        <dbReference type="ARBA" id="ARBA00022679"/>
    </source>
</evidence>
<dbReference type="InterPro" id="IPR016181">
    <property type="entry name" value="Acyl_CoA_acyltransferase"/>
</dbReference>
<sequence length="190" mass="21869">MDVPKGHVPTITTYFEMTERSLLLKQDAVPLELTRWQAPRPSEYLRLFREVGEPWMWTSRVLMDEDELRAIIHDNAVEIWKIENEGVTVGLLELDFRTPKQCEIGFFGLVPSMNGKGYGRWLMTEALEHAWRSGILRVWLHTCTEDSPSAIPFYIKSGFTAYKRAIEIHPDPRLSGHLPMTAGPHIPIIN</sequence>
<organism evidence="4 5">
    <name type="scientific">Parasphingorhabdus cellanae</name>
    <dbReference type="NCBI Taxonomy" id="2806553"/>
    <lineage>
        <taxon>Bacteria</taxon>
        <taxon>Pseudomonadati</taxon>
        <taxon>Pseudomonadota</taxon>
        <taxon>Alphaproteobacteria</taxon>
        <taxon>Sphingomonadales</taxon>
        <taxon>Sphingomonadaceae</taxon>
        <taxon>Parasphingorhabdus</taxon>
    </lineage>
</organism>
<gene>
    <name evidence="4" type="ORF">J4G78_02690</name>
</gene>
<evidence type="ECO:0000313" key="5">
    <source>
        <dbReference type="Proteomes" id="UP000663923"/>
    </source>
</evidence>
<keyword evidence="1" id="KW-0808">Transferase</keyword>
<evidence type="ECO:0000313" key="4">
    <source>
        <dbReference type="EMBL" id="QTD56522.1"/>
    </source>
</evidence>
<dbReference type="RefSeq" id="WP_207988342.1">
    <property type="nucleotide sequence ID" value="NZ_CP071794.1"/>
</dbReference>
<accession>A0ABX7T7P6</accession>
<keyword evidence="5" id="KW-1185">Reference proteome</keyword>
<feature type="domain" description="N-acetyltransferase" evidence="3">
    <location>
        <begin position="31"/>
        <end position="181"/>
    </location>
</feature>
<dbReference type="PANTHER" id="PTHR43800">
    <property type="entry name" value="PEPTIDYL-LYSINE N-ACETYLTRANSFERASE YJAB"/>
    <property type="match status" value="1"/>
</dbReference>
<keyword evidence="2" id="KW-0012">Acyltransferase</keyword>
<evidence type="ECO:0000259" key="3">
    <source>
        <dbReference type="PROSITE" id="PS51186"/>
    </source>
</evidence>
<evidence type="ECO:0000256" key="2">
    <source>
        <dbReference type="ARBA" id="ARBA00023315"/>
    </source>
</evidence>
<dbReference type="Gene3D" id="3.40.630.30">
    <property type="match status" value="1"/>
</dbReference>
<dbReference type="PROSITE" id="PS51186">
    <property type="entry name" value="GNAT"/>
    <property type="match status" value="1"/>
</dbReference>
<protein>
    <submittedName>
        <fullName evidence="4">GNAT family N-acetyltransferase</fullName>
    </submittedName>
</protein>
<proteinExistence type="predicted"/>
<dbReference type="PANTHER" id="PTHR43800:SF1">
    <property type="entry name" value="PEPTIDYL-LYSINE N-ACETYLTRANSFERASE YJAB"/>
    <property type="match status" value="1"/>
</dbReference>
<dbReference type="CDD" id="cd04301">
    <property type="entry name" value="NAT_SF"/>
    <property type="match status" value="1"/>
</dbReference>